<dbReference type="AlphaFoldDB" id="A0A059AKG7"/>
<accession>A0A059AKG7</accession>
<reference evidence="1" key="1">
    <citation type="submission" date="2013-07" db="EMBL/GenBank/DDBJ databases">
        <title>The genome of Eucalyptus grandis.</title>
        <authorList>
            <person name="Schmutz J."/>
            <person name="Hayes R."/>
            <person name="Myburg A."/>
            <person name="Tuskan G."/>
            <person name="Grattapaglia D."/>
            <person name="Rokhsar D.S."/>
        </authorList>
    </citation>
    <scope>NUCLEOTIDE SEQUENCE</scope>
    <source>
        <tissue evidence="1">Leaf extractions</tissue>
    </source>
</reference>
<protein>
    <submittedName>
        <fullName evidence="1">Uncharacterized protein</fullName>
    </submittedName>
</protein>
<dbReference type="Gramene" id="KCW54333">
    <property type="protein sequence ID" value="KCW54333"/>
    <property type="gene ID" value="EUGRSUZ_I00297"/>
</dbReference>
<dbReference type="InParanoid" id="A0A059AKG7"/>
<gene>
    <name evidence="1" type="ORF">EUGRSUZ_I00297</name>
</gene>
<proteinExistence type="predicted"/>
<organism evidence="1">
    <name type="scientific">Eucalyptus grandis</name>
    <name type="common">Flooded gum</name>
    <dbReference type="NCBI Taxonomy" id="71139"/>
    <lineage>
        <taxon>Eukaryota</taxon>
        <taxon>Viridiplantae</taxon>
        <taxon>Streptophyta</taxon>
        <taxon>Embryophyta</taxon>
        <taxon>Tracheophyta</taxon>
        <taxon>Spermatophyta</taxon>
        <taxon>Magnoliopsida</taxon>
        <taxon>eudicotyledons</taxon>
        <taxon>Gunneridae</taxon>
        <taxon>Pentapetalae</taxon>
        <taxon>rosids</taxon>
        <taxon>malvids</taxon>
        <taxon>Myrtales</taxon>
        <taxon>Myrtaceae</taxon>
        <taxon>Myrtoideae</taxon>
        <taxon>Eucalypteae</taxon>
        <taxon>Eucalyptus</taxon>
    </lineage>
</organism>
<name>A0A059AKG7_EUCGR</name>
<sequence length="69" mass="8132">MFSVLLRIGILSMTLAREYAEWRIFVVPCLIVCWLMVNQIARVSIVQANPFRIWLERPRWLLVLDSVSV</sequence>
<evidence type="ECO:0000313" key="1">
    <source>
        <dbReference type="EMBL" id="KCW54333.1"/>
    </source>
</evidence>
<dbReference type="EMBL" id="KK198761">
    <property type="protein sequence ID" value="KCW54333.1"/>
    <property type="molecule type" value="Genomic_DNA"/>
</dbReference>